<dbReference type="RefSeq" id="WP_189091456.1">
    <property type="nucleotide sequence ID" value="NZ_BMQL01000019.1"/>
</dbReference>
<comment type="caution">
    <text evidence="1">The sequence shown here is derived from an EMBL/GenBank/DDBJ whole genome shotgun (WGS) entry which is preliminary data.</text>
</comment>
<name>A0A918CE13_9DEIO</name>
<reference evidence="1" key="2">
    <citation type="submission" date="2020-09" db="EMBL/GenBank/DDBJ databases">
        <authorList>
            <person name="Sun Q."/>
            <person name="Ohkuma M."/>
        </authorList>
    </citation>
    <scope>NUCLEOTIDE SEQUENCE</scope>
    <source>
        <strain evidence="1">JCM 31311</strain>
    </source>
</reference>
<proteinExistence type="predicted"/>
<evidence type="ECO:0000313" key="1">
    <source>
        <dbReference type="EMBL" id="GGR16408.1"/>
    </source>
</evidence>
<gene>
    <name evidence="1" type="ORF">GCM10008957_31320</name>
</gene>
<accession>A0A918CE13</accession>
<evidence type="ECO:0000313" key="2">
    <source>
        <dbReference type="Proteomes" id="UP000603865"/>
    </source>
</evidence>
<dbReference type="EMBL" id="BMQL01000019">
    <property type="protein sequence ID" value="GGR16408.1"/>
    <property type="molecule type" value="Genomic_DNA"/>
</dbReference>
<sequence length="479" mass="52507">MLESLSSTTWTPAQWDALVATDKYEDALDAFTDLPDRISLNALVALASGDPARLQLASTQVSLHNGCLAQGARLLLMVDRELYSEVYNVRDDVTPRGSSEAELFDTANAAFAIGMAASVLGRPETSYAYHLTALTIAQSLGMTARTQHIAIELEAVRTVLGEPNPTRLRSILTEILSSRRFTRASTVLAEAYMALGDYRAAAESAPGDSDIKAFATALLGQPERTRDLLQDVHTGDYLPLAHSLMGNNCIYTHPSTEPEAGYERIIRSMGLTMSPTTAWQAVSLLGTTPPKTIDQLFFWSALLWAVMSIGVSPGIHPSLILDSLRQSVAAIPKVDDVGNALFTYCPEIFLLLGYMPDAHPYFSSRIMDIPFLAGNHVMFHGKTHKLPGKTGAQIFEDLITGKESKFHTEERRRFETEMRNAKFPRPPVNLAWVFRGLCSMTASMVAEEKVAWANMLGRMLQGLSGHQAINSAQKLIDQC</sequence>
<reference evidence="1" key="1">
    <citation type="journal article" date="2014" name="Int. J. Syst. Evol. Microbiol.">
        <title>Complete genome sequence of Corynebacterium casei LMG S-19264T (=DSM 44701T), isolated from a smear-ripened cheese.</title>
        <authorList>
            <consortium name="US DOE Joint Genome Institute (JGI-PGF)"/>
            <person name="Walter F."/>
            <person name="Albersmeier A."/>
            <person name="Kalinowski J."/>
            <person name="Ruckert C."/>
        </authorList>
    </citation>
    <scope>NUCLEOTIDE SEQUENCE</scope>
    <source>
        <strain evidence="1">JCM 31311</strain>
    </source>
</reference>
<dbReference type="AlphaFoldDB" id="A0A918CE13"/>
<keyword evidence="2" id="KW-1185">Reference proteome</keyword>
<dbReference type="Proteomes" id="UP000603865">
    <property type="component" value="Unassembled WGS sequence"/>
</dbReference>
<organism evidence="1 2">
    <name type="scientific">Deinococcus ruber</name>
    <dbReference type="NCBI Taxonomy" id="1848197"/>
    <lineage>
        <taxon>Bacteria</taxon>
        <taxon>Thermotogati</taxon>
        <taxon>Deinococcota</taxon>
        <taxon>Deinococci</taxon>
        <taxon>Deinococcales</taxon>
        <taxon>Deinococcaceae</taxon>
        <taxon>Deinococcus</taxon>
    </lineage>
</organism>
<protein>
    <submittedName>
        <fullName evidence="1">Uncharacterized protein</fullName>
    </submittedName>
</protein>